<keyword evidence="1" id="KW-1133">Transmembrane helix</keyword>
<evidence type="ECO:0000256" key="1">
    <source>
        <dbReference type="SAM" id="Phobius"/>
    </source>
</evidence>
<proteinExistence type="predicted"/>
<feature type="transmembrane region" description="Helical" evidence="1">
    <location>
        <begin position="53"/>
        <end position="73"/>
    </location>
</feature>
<comment type="caution">
    <text evidence="2">The sequence shown here is derived from an EMBL/GenBank/DDBJ whole genome shotgun (WGS) entry which is preliminary data.</text>
</comment>
<organism evidence="2 3">
    <name type="scientific">Aeromicrobium terrae</name>
    <dbReference type="NCBI Taxonomy" id="2498846"/>
    <lineage>
        <taxon>Bacteria</taxon>
        <taxon>Bacillati</taxon>
        <taxon>Actinomycetota</taxon>
        <taxon>Actinomycetes</taxon>
        <taxon>Propionibacteriales</taxon>
        <taxon>Nocardioidaceae</taxon>
        <taxon>Aeromicrobium</taxon>
    </lineage>
</organism>
<keyword evidence="3" id="KW-1185">Reference proteome</keyword>
<feature type="transmembrane region" description="Helical" evidence="1">
    <location>
        <begin position="15"/>
        <end position="33"/>
    </location>
</feature>
<sequence length="162" mass="16571">MAVDFKALNRNQQGALVAGALAIILSFFSDYVTVDLKGPADGLGVSFGASNAWHSYATLGMLLILVATALVAVKAFSAEALPDGVPWALITAAAAGLGTLLVILRAFTYDGSGIADIGPGWSGWLLFVAAIALTVFSVLSFRESGESMPDFKGEAPPAPPAA</sequence>
<name>A0A5C8NN24_9ACTN</name>
<feature type="transmembrane region" description="Helical" evidence="1">
    <location>
        <begin position="121"/>
        <end position="141"/>
    </location>
</feature>
<dbReference type="OrthoDB" id="3748184at2"/>
<keyword evidence="1" id="KW-0812">Transmembrane</keyword>
<feature type="transmembrane region" description="Helical" evidence="1">
    <location>
        <begin position="85"/>
        <end position="109"/>
    </location>
</feature>
<gene>
    <name evidence="2" type="ORF">FHP06_03085</name>
</gene>
<keyword evidence="1" id="KW-0472">Membrane</keyword>
<dbReference type="Proteomes" id="UP000321571">
    <property type="component" value="Unassembled WGS sequence"/>
</dbReference>
<evidence type="ECO:0000313" key="3">
    <source>
        <dbReference type="Proteomes" id="UP000321571"/>
    </source>
</evidence>
<reference evidence="2 3" key="1">
    <citation type="submission" date="2019-06" db="EMBL/GenBank/DDBJ databases">
        <title>Aeromicrobium sp. nov., isolated from a maize field.</title>
        <authorList>
            <person name="Lin S.-Y."/>
            <person name="Tsai C.-F."/>
            <person name="Young C.-C."/>
        </authorList>
    </citation>
    <scope>NUCLEOTIDE SEQUENCE [LARGE SCALE GENOMIC DNA]</scope>
    <source>
        <strain evidence="2 3">CC-CFT486</strain>
    </source>
</reference>
<dbReference type="EMBL" id="VDUX01000001">
    <property type="protein sequence ID" value="TXL63224.1"/>
    <property type="molecule type" value="Genomic_DNA"/>
</dbReference>
<evidence type="ECO:0000313" key="2">
    <source>
        <dbReference type="EMBL" id="TXL63224.1"/>
    </source>
</evidence>
<accession>A0A5C8NN24</accession>
<protein>
    <submittedName>
        <fullName evidence="2">Uncharacterized protein</fullName>
    </submittedName>
</protein>
<dbReference type="AlphaFoldDB" id="A0A5C8NN24"/>
<dbReference type="RefSeq" id="WP_147683637.1">
    <property type="nucleotide sequence ID" value="NZ_VDUX01000001.1"/>
</dbReference>